<dbReference type="EMBL" id="JAHRIO010070334">
    <property type="protein sequence ID" value="MEQ2181047.1"/>
    <property type="molecule type" value="Genomic_DNA"/>
</dbReference>
<name>A0ABV0PCD1_9TELE</name>
<protein>
    <recommendedName>
        <fullName evidence="3">Metallothionein</fullName>
    </recommendedName>
</protein>
<evidence type="ECO:0000313" key="1">
    <source>
        <dbReference type="EMBL" id="MEQ2181047.1"/>
    </source>
</evidence>
<comment type="caution">
    <text evidence="1">The sequence shown here is derived from an EMBL/GenBank/DDBJ whole genome shotgun (WGS) entry which is preliminary data.</text>
</comment>
<sequence length="94" mass="9982">MLGQPSVKAAFQTLTASCPSGLNLSTRLQCCELNEGLTGTCHCGSCMCDNNDDKGLVTGRFCECDDSECLDEDTGEVCGGRLHSQLLLIPYSLS</sequence>
<reference evidence="1 2" key="1">
    <citation type="submission" date="2021-06" db="EMBL/GenBank/DDBJ databases">
        <authorList>
            <person name="Palmer J.M."/>
        </authorList>
    </citation>
    <scope>NUCLEOTIDE SEQUENCE [LARGE SCALE GENOMIC DNA]</scope>
    <source>
        <strain evidence="1 2">GA_2019</strain>
        <tissue evidence="1">Muscle</tissue>
    </source>
</reference>
<evidence type="ECO:0000313" key="2">
    <source>
        <dbReference type="Proteomes" id="UP001476798"/>
    </source>
</evidence>
<proteinExistence type="predicted"/>
<organism evidence="1 2">
    <name type="scientific">Goodea atripinnis</name>
    <dbReference type="NCBI Taxonomy" id="208336"/>
    <lineage>
        <taxon>Eukaryota</taxon>
        <taxon>Metazoa</taxon>
        <taxon>Chordata</taxon>
        <taxon>Craniata</taxon>
        <taxon>Vertebrata</taxon>
        <taxon>Euteleostomi</taxon>
        <taxon>Actinopterygii</taxon>
        <taxon>Neopterygii</taxon>
        <taxon>Teleostei</taxon>
        <taxon>Neoteleostei</taxon>
        <taxon>Acanthomorphata</taxon>
        <taxon>Ovalentaria</taxon>
        <taxon>Atherinomorphae</taxon>
        <taxon>Cyprinodontiformes</taxon>
        <taxon>Goodeidae</taxon>
        <taxon>Goodea</taxon>
    </lineage>
</organism>
<gene>
    <name evidence="1" type="ORF">GOODEAATRI_007353</name>
</gene>
<accession>A0ABV0PCD1</accession>
<dbReference type="Gene3D" id="2.170.300.10">
    <property type="entry name" value="Tie2 ligand-binding domain superfamily"/>
    <property type="match status" value="1"/>
</dbReference>
<dbReference type="Proteomes" id="UP001476798">
    <property type="component" value="Unassembled WGS sequence"/>
</dbReference>
<evidence type="ECO:0008006" key="3">
    <source>
        <dbReference type="Google" id="ProtNLM"/>
    </source>
</evidence>
<keyword evidence="2" id="KW-1185">Reference proteome</keyword>